<evidence type="ECO:0000313" key="2">
    <source>
        <dbReference type="EMBL" id="RDY09257.1"/>
    </source>
</evidence>
<gene>
    <name evidence="2" type="ORF">CR513_06397</name>
</gene>
<reference evidence="2" key="1">
    <citation type="submission" date="2018-05" db="EMBL/GenBank/DDBJ databases">
        <title>Draft genome of Mucuna pruriens seed.</title>
        <authorList>
            <person name="Nnadi N.E."/>
            <person name="Vos R."/>
            <person name="Hasami M.H."/>
            <person name="Devisetty U.K."/>
            <person name="Aguiy J.C."/>
        </authorList>
    </citation>
    <scope>NUCLEOTIDE SEQUENCE [LARGE SCALE GENOMIC DNA]</scope>
    <source>
        <strain evidence="2">JCA_2017</strain>
    </source>
</reference>
<feature type="non-terminal residue" evidence="2">
    <location>
        <position position="1"/>
    </location>
</feature>
<feature type="region of interest" description="Disordered" evidence="1">
    <location>
        <begin position="236"/>
        <end position="285"/>
    </location>
</feature>
<evidence type="ECO:0000313" key="3">
    <source>
        <dbReference type="Proteomes" id="UP000257109"/>
    </source>
</evidence>
<dbReference type="Proteomes" id="UP000257109">
    <property type="component" value="Unassembled WGS sequence"/>
</dbReference>
<dbReference type="AlphaFoldDB" id="A0A371I2I6"/>
<protein>
    <recommendedName>
        <fullName evidence="4">Reverse transcriptase RNase H-like domain-containing protein</fullName>
    </recommendedName>
</protein>
<evidence type="ECO:0000256" key="1">
    <source>
        <dbReference type="SAM" id="MobiDB-lite"/>
    </source>
</evidence>
<keyword evidence="3" id="KW-1185">Reference proteome</keyword>
<organism evidence="2 3">
    <name type="scientific">Mucuna pruriens</name>
    <name type="common">Velvet bean</name>
    <name type="synonym">Dolichos pruriens</name>
    <dbReference type="NCBI Taxonomy" id="157652"/>
    <lineage>
        <taxon>Eukaryota</taxon>
        <taxon>Viridiplantae</taxon>
        <taxon>Streptophyta</taxon>
        <taxon>Embryophyta</taxon>
        <taxon>Tracheophyta</taxon>
        <taxon>Spermatophyta</taxon>
        <taxon>Magnoliopsida</taxon>
        <taxon>eudicotyledons</taxon>
        <taxon>Gunneridae</taxon>
        <taxon>Pentapetalae</taxon>
        <taxon>rosids</taxon>
        <taxon>fabids</taxon>
        <taxon>Fabales</taxon>
        <taxon>Fabaceae</taxon>
        <taxon>Papilionoideae</taxon>
        <taxon>50 kb inversion clade</taxon>
        <taxon>NPAAA clade</taxon>
        <taxon>indigoferoid/millettioid clade</taxon>
        <taxon>Phaseoleae</taxon>
        <taxon>Mucuna</taxon>
    </lineage>
</organism>
<sequence length="285" mass="31879">MGANQTPQGIRRRSSPVITFDDRDLKHGMPSRDEPMVKLKLPPSQLAECSGTLYGFAGEQRLCLEKALVLRASQFCTQWVDVEASYNIITGKPTLNRLGVVVSTLLLCMKFPIGQKVGSACADSHVAKRCYEDSLRVGSYPPKTMQPIVNVLDLDLDPRRRYEHERPYPAGDLKEIQVGLLIVYKTKIGMALNRKDEAHLVSFLKQNNDVFAWTMDDMPSIEPDFMCDNLSMVQGAKIDRPKETQVGGREAKGRLREDKQIAGSRFHKESTVPDIVGQRGDGQES</sequence>
<name>A0A371I2I6_MUCPR</name>
<proteinExistence type="predicted"/>
<dbReference type="OrthoDB" id="2919534at2759"/>
<feature type="compositionally biased region" description="Basic and acidic residues" evidence="1">
    <location>
        <begin position="237"/>
        <end position="271"/>
    </location>
</feature>
<evidence type="ECO:0008006" key="4">
    <source>
        <dbReference type="Google" id="ProtNLM"/>
    </source>
</evidence>
<accession>A0A371I2I6</accession>
<dbReference type="EMBL" id="QJKJ01001087">
    <property type="protein sequence ID" value="RDY09257.1"/>
    <property type="molecule type" value="Genomic_DNA"/>
</dbReference>
<comment type="caution">
    <text evidence="2">The sequence shown here is derived from an EMBL/GenBank/DDBJ whole genome shotgun (WGS) entry which is preliminary data.</text>
</comment>